<gene>
    <name evidence="1" type="ORF">BAE39_07760</name>
</gene>
<dbReference type="Proteomes" id="UP000093748">
    <property type="component" value="Unassembled WGS sequence"/>
</dbReference>
<comment type="caution">
    <text evidence="1">The sequence shown here is derived from an EMBL/GenBank/DDBJ whole genome shotgun (WGS) entry which is preliminary data.</text>
</comment>
<name>A0A1A5JMH6_RHILI</name>
<organism evidence="1 2">
    <name type="scientific">Rhizobium loti</name>
    <name type="common">Mesorhizobium loti</name>
    <dbReference type="NCBI Taxonomy" id="381"/>
    <lineage>
        <taxon>Bacteria</taxon>
        <taxon>Pseudomonadati</taxon>
        <taxon>Pseudomonadota</taxon>
        <taxon>Alphaproteobacteria</taxon>
        <taxon>Hyphomicrobiales</taxon>
        <taxon>Phyllobacteriaceae</taxon>
        <taxon>Mesorhizobium</taxon>
    </lineage>
</organism>
<sequence>MAQTKRRQSRVLGIGVAAAGVADRRHARGDRALDAEGRILDDVAVGRSAPILAANWLISGLDGSDRGQPLIEPPQRLGRPVLGVVIQIDKLSAAKPRQSRACA</sequence>
<dbReference type="AlphaFoldDB" id="A0A1A5JMH6"/>
<dbReference type="EMBL" id="LZTJ01000001">
    <property type="protein sequence ID" value="OBP83367.1"/>
    <property type="molecule type" value="Genomic_DNA"/>
</dbReference>
<proteinExistence type="predicted"/>
<accession>A0A1A5JMH6</accession>
<evidence type="ECO:0000313" key="2">
    <source>
        <dbReference type="Proteomes" id="UP000093748"/>
    </source>
</evidence>
<evidence type="ECO:0000313" key="1">
    <source>
        <dbReference type="EMBL" id="OBP83367.1"/>
    </source>
</evidence>
<protein>
    <submittedName>
        <fullName evidence="1">Uncharacterized protein</fullName>
    </submittedName>
</protein>
<reference evidence="2" key="1">
    <citation type="submission" date="2016-06" db="EMBL/GenBank/DDBJ databases">
        <title>NZP2037 Pacbio-Illumina hybrid assembly.</title>
        <authorList>
            <person name="Ramsay J.P."/>
        </authorList>
    </citation>
    <scope>NUCLEOTIDE SEQUENCE [LARGE SCALE GENOMIC DNA]</scope>
    <source>
        <strain evidence="2">R7ANS::ICEMlSym2042</strain>
    </source>
</reference>